<dbReference type="Proteomes" id="UP001255416">
    <property type="component" value="Unassembled WGS sequence"/>
</dbReference>
<sequence length="234" mass="25339">MRLAVTLLAIALVAVIGASVYLLLQSCGLRLPFTGTTISFCDSEEKLRVRADLALVDRANDDLAIRIGALEQKLGGLVCKAEPPAPPPPPPPPPKPPAKRTTPSGLAPDAFDKNDISVMEGCWQLSSNYAVRDINTGRITRFKYWRICFDKNGNGTEIMRSTNGVRCEGRLSGRMRGNGTLTMREPGNLQCSDGSSIFRRDVSCKLDARGNANCDTHQPETNGRGAATLRRAGR</sequence>
<gene>
    <name evidence="2" type="ORF">QO231_05890</name>
</gene>
<keyword evidence="3" id="KW-1185">Reference proteome</keyword>
<feature type="region of interest" description="Disordered" evidence="1">
    <location>
        <begin position="80"/>
        <end position="110"/>
    </location>
</feature>
<accession>A0ABU3VBI6</accession>
<evidence type="ECO:0000256" key="1">
    <source>
        <dbReference type="SAM" id="MobiDB-lite"/>
    </source>
</evidence>
<evidence type="ECO:0008006" key="4">
    <source>
        <dbReference type="Google" id="ProtNLM"/>
    </source>
</evidence>
<dbReference type="PROSITE" id="PS51257">
    <property type="entry name" value="PROKAR_LIPOPROTEIN"/>
    <property type="match status" value="1"/>
</dbReference>
<feature type="region of interest" description="Disordered" evidence="1">
    <location>
        <begin position="213"/>
        <end position="234"/>
    </location>
</feature>
<organism evidence="2 3">
    <name type="scientific">Sedimentitalea todarodis</name>
    <dbReference type="NCBI Taxonomy" id="1631240"/>
    <lineage>
        <taxon>Bacteria</taxon>
        <taxon>Pseudomonadati</taxon>
        <taxon>Pseudomonadota</taxon>
        <taxon>Alphaproteobacteria</taxon>
        <taxon>Rhodobacterales</taxon>
        <taxon>Paracoccaceae</taxon>
        <taxon>Sedimentitalea</taxon>
    </lineage>
</organism>
<dbReference type="EMBL" id="JASMWN010000003">
    <property type="protein sequence ID" value="MDU9003385.1"/>
    <property type="molecule type" value="Genomic_DNA"/>
</dbReference>
<protein>
    <recommendedName>
        <fullName evidence="4">Cyanovirin-N domain-containing protein</fullName>
    </recommendedName>
</protein>
<reference evidence="3" key="1">
    <citation type="submission" date="2023-05" db="EMBL/GenBank/DDBJ databases">
        <title>Sedimentitalea sp. nov. JM2-8.</title>
        <authorList>
            <person name="Huang J."/>
        </authorList>
    </citation>
    <scope>NUCLEOTIDE SEQUENCE [LARGE SCALE GENOMIC DNA]</scope>
    <source>
        <strain evidence="3">KHS03</strain>
    </source>
</reference>
<evidence type="ECO:0000313" key="2">
    <source>
        <dbReference type="EMBL" id="MDU9003385.1"/>
    </source>
</evidence>
<proteinExistence type="predicted"/>
<dbReference type="RefSeq" id="WP_316774233.1">
    <property type="nucleotide sequence ID" value="NZ_JASMWN010000003.1"/>
</dbReference>
<comment type="caution">
    <text evidence="2">The sequence shown here is derived from an EMBL/GenBank/DDBJ whole genome shotgun (WGS) entry which is preliminary data.</text>
</comment>
<feature type="compositionally biased region" description="Low complexity" evidence="1">
    <location>
        <begin position="223"/>
        <end position="234"/>
    </location>
</feature>
<evidence type="ECO:0000313" key="3">
    <source>
        <dbReference type="Proteomes" id="UP001255416"/>
    </source>
</evidence>
<name>A0ABU3VBI6_9RHOB</name>
<feature type="compositionally biased region" description="Pro residues" evidence="1">
    <location>
        <begin position="83"/>
        <end position="96"/>
    </location>
</feature>